<dbReference type="Gene3D" id="3.30.750.24">
    <property type="entry name" value="STAS domain"/>
    <property type="match status" value="1"/>
</dbReference>
<proteinExistence type="predicted"/>
<dbReference type="EMBL" id="CP117522">
    <property type="protein sequence ID" value="WNE94615.1"/>
    <property type="molecule type" value="Genomic_DNA"/>
</dbReference>
<evidence type="ECO:0000313" key="3">
    <source>
        <dbReference type="EMBL" id="WNE94615.1"/>
    </source>
</evidence>
<protein>
    <submittedName>
        <fullName evidence="3">STAS domain-containing protein</fullName>
    </submittedName>
</protein>
<organism evidence="3 4">
    <name type="scientific">Streptomyces luomodiensis</name>
    <dbReference type="NCBI Taxonomy" id="3026192"/>
    <lineage>
        <taxon>Bacteria</taxon>
        <taxon>Bacillati</taxon>
        <taxon>Actinomycetota</taxon>
        <taxon>Actinomycetes</taxon>
        <taxon>Kitasatosporales</taxon>
        <taxon>Streptomycetaceae</taxon>
        <taxon>Streptomyces</taxon>
    </lineage>
</organism>
<reference evidence="3 4" key="1">
    <citation type="submission" date="2023-02" db="EMBL/GenBank/DDBJ databases">
        <title>Streptomyces sp. SCA4-21 with antifungal activity against Fusarium oxysporum f. sp. cubense, Streptomyces sp. SCA2-17 with antifungal activity against Fusarium oxysporum f. sp. cubense.</title>
        <authorList>
            <person name="Qi D."/>
        </authorList>
    </citation>
    <scope>NUCLEOTIDE SEQUENCE [LARGE SCALE GENOMIC DNA]</scope>
    <source>
        <strain evidence="3 4">SCA4-21</strain>
    </source>
</reference>
<name>A0ABY9UVX3_9ACTN</name>
<evidence type="ECO:0000259" key="2">
    <source>
        <dbReference type="PROSITE" id="PS50801"/>
    </source>
</evidence>
<dbReference type="Proteomes" id="UP001305606">
    <property type="component" value="Chromosome"/>
</dbReference>
<dbReference type="SUPFAM" id="SSF52091">
    <property type="entry name" value="SpoIIaa-like"/>
    <property type="match status" value="1"/>
</dbReference>
<feature type="domain" description="STAS" evidence="2">
    <location>
        <begin position="21"/>
        <end position="107"/>
    </location>
</feature>
<gene>
    <name evidence="3" type="ORF">PS467_04320</name>
</gene>
<dbReference type="Pfam" id="PF13466">
    <property type="entry name" value="STAS_2"/>
    <property type="match status" value="1"/>
</dbReference>
<sequence>MAAPEPENPPTPYPPAPYPAVLVLDRPVTRAEVERLCERLRALVRHRPGPGPVTVDVGGVRRPDLTVVEALARLRLTAHRLGCGIRLRGAGGELRRLLAWTGLDEALTAPAASGHALGLEPGGQTEQREEALGLQEGVEPGDPAA</sequence>
<feature type="region of interest" description="Disordered" evidence="1">
    <location>
        <begin position="114"/>
        <end position="145"/>
    </location>
</feature>
<dbReference type="InterPro" id="IPR058548">
    <property type="entry name" value="MlaB-like_STAS"/>
</dbReference>
<dbReference type="RefSeq" id="WP_311034064.1">
    <property type="nucleotide sequence ID" value="NZ_CP117522.1"/>
</dbReference>
<dbReference type="InterPro" id="IPR002645">
    <property type="entry name" value="STAS_dom"/>
</dbReference>
<accession>A0ABY9UVX3</accession>
<evidence type="ECO:0000256" key="1">
    <source>
        <dbReference type="SAM" id="MobiDB-lite"/>
    </source>
</evidence>
<keyword evidence="4" id="KW-1185">Reference proteome</keyword>
<dbReference type="InterPro" id="IPR036513">
    <property type="entry name" value="STAS_dom_sf"/>
</dbReference>
<dbReference type="PROSITE" id="PS50801">
    <property type="entry name" value="STAS"/>
    <property type="match status" value="1"/>
</dbReference>
<evidence type="ECO:0000313" key="4">
    <source>
        <dbReference type="Proteomes" id="UP001305606"/>
    </source>
</evidence>